<keyword evidence="1" id="KW-0472">Membrane</keyword>
<proteinExistence type="predicted"/>
<sequence length="221" mass="25458">MKAYIRTHKYVLALLYLPVYLLWYIWVEKRPMPEYYVVYTPLDDWIPFCEWFILPYVCWYGYMFVVGMYLMTQDRGEFLRCCVFVFGGLSLCLLICTVFPNGQNLRPKVFPRENLLTSLIQGIYAADTNTNVLPSMHVLGSLAIHTAVHRSQTPILCKRGVRLASLILCVLICISTVFVKQHSVLDGLAAIVLFVPLDVWIYHWHGGLFSGRRQKKDAPAA</sequence>
<organism evidence="2 3">
    <name type="scientific">Yeguia hominis</name>
    <dbReference type="NCBI Taxonomy" id="2763662"/>
    <lineage>
        <taxon>Bacteria</taxon>
        <taxon>Bacillati</taxon>
        <taxon>Bacillota</taxon>
        <taxon>Clostridia</taxon>
        <taxon>Eubacteriales</taxon>
        <taxon>Yeguiaceae</taxon>
        <taxon>Yeguia</taxon>
    </lineage>
</organism>
<reference evidence="2" key="1">
    <citation type="submission" date="2020-08" db="EMBL/GenBank/DDBJ databases">
        <title>Genome public.</title>
        <authorList>
            <person name="Liu C."/>
            <person name="Sun Q."/>
        </authorList>
    </citation>
    <scope>NUCLEOTIDE SEQUENCE</scope>
    <source>
        <strain evidence="2">NSJ-40</strain>
    </source>
</reference>
<dbReference type="AlphaFoldDB" id="A0A926D767"/>
<keyword evidence="1" id="KW-0812">Transmembrane</keyword>
<evidence type="ECO:0000313" key="2">
    <source>
        <dbReference type="EMBL" id="MBC8532663.1"/>
    </source>
</evidence>
<protein>
    <recommendedName>
        <fullName evidence="4">Phosphatase PAP2 family protein</fullName>
    </recommendedName>
</protein>
<evidence type="ECO:0008006" key="4">
    <source>
        <dbReference type="Google" id="ProtNLM"/>
    </source>
</evidence>
<comment type="caution">
    <text evidence="2">The sequence shown here is derived from an EMBL/GenBank/DDBJ whole genome shotgun (WGS) entry which is preliminary data.</text>
</comment>
<feature type="transmembrane region" description="Helical" evidence="1">
    <location>
        <begin position="51"/>
        <end position="71"/>
    </location>
</feature>
<feature type="transmembrane region" description="Helical" evidence="1">
    <location>
        <begin position="78"/>
        <end position="100"/>
    </location>
</feature>
<dbReference type="EMBL" id="JACRSN010000001">
    <property type="protein sequence ID" value="MBC8532663.1"/>
    <property type="molecule type" value="Genomic_DNA"/>
</dbReference>
<dbReference type="Proteomes" id="UP000651482">
    <property type="component" value="Unassembled WGS sequence"/>
</dbReference>
<keyword evidence="3" id="KW-1185">Reference proteome</keyword>
<feature type="transmembrane region" description="Helical" evidence="1">
    <location>
        <begin position="160"/>
        <end position="179"/>
    </location>
</feature>
<feature type="transmembrane region" description="Helical" evidence="1">
    <location>
        <begin position="185"/>
        <end position="205"/>
    </location>
</feature>
<accession>A0A926D767</accession>
<feature type="transmembrane region" description="Helical" evidence="1">
    <location>
        <begin position="7"/>
        <end position="26"/>
    </location>
</feature>
<keyword evidence="1" id="KW-1133">Transmembrane helix</keyword>
<gene>
    <name evidence="2" type="ORF">IAG03_01325</name>
</gene>
<dbReference type="RefSeq" id="WP_249317873.1">
    <property type="nucleotide sequence ID" value="NZ_JACRSN010000001.1"/>
</dbReference>
<name>A0A926D767_9FIRM</name>
<evidence type="ECO:0000256" key="1">
    <source>
        <dbReference type="SAM" id="Phobius"/>
    </source>
</evidence>
<evidence type="ECO:0000313" key="3">
    <source>
        <dbReference type="Proteomes" id="UP000651482"/>
    </source>
</evidence>